<accession>A0A8B6M6Q4</accession>
<feature type="chain" id="PRO_5033025130" evidence="2">
    <location>
        <begin position="25"/>
        <end position="200"/>
    </location>
</feature>
<evidence type="ECO:0000313" key="3">
    <source>
        <dbReference type="EMBL" id="VTZ50723.1"/>
    </source>
</evidence>
<name>A0A8B6M6Q4_METTU</name>
<keyword evidence="4" id="KW-1185">Reference proteome</keyword>
<gene>
    <name evidence="3" type="primary">hupE</name>
    <name evidence="3" type="ORF">MPC4_280019</name>
</gene>
<sequence length="200" mass="19944">MIRSLFRTTWVAAALALAPSLAFAHTGVGDTHGFVQGFLHPVTGIDHVLAMATVGVFAWQLGGRALWLVPASFVIVMALGGAIGMAGVGLPFVEFGIALSVIVLGAMVALGVKAPLAAAVGLVGLFAIFHGHAHGAEMPENAAGLAYGLGFVLATALLHLAGVGLGFATGRLGDTKGPVWLRGAGAAVCISGFALALGAL</sequence>
<keyword evidence="2" id="KW-0732">Signal</keyword>
<keyword evidence="1" id="KW-0812">Transmembrane</keyword>
<feature type="signal peptide" evidence="2">
    <location>
        <begin position="1"/>
        <end position="24"/>
    </location>
</feature>
<dbReference type="AlphaFoldDB" id="A0A8B6M6Q4"/>
<evidence type="ECO:0000256" key="1">
    <source>
        <dbReference type="SAM" id="Phobius"/>
    </source>
</evidence>
<dbReference type="Pfam" id="PF04955">
    <property type="entry name" value="HupE_UreJ"/>
    <property type="match status" value="1"/>
</dbReference>
<feature type="transmembrane region" description="Helical" evidence="1">
    <location>
        <begin position="66"/>
        <end position="86"/>
    </location>
</feature>
<keyword evidence="1" id="KW-0472">Membrane</keyword>
<protein>
    <submittedName>
        <fullName evidence="3">Protein HupE</fullName>
    </submittedName>
</protein>
<dbReference type="InterPro" id="IPR007038">
    <property type="entry name" value="HupE_UreJ"/>
</dbReference>
<dbReference type="PIRSF" id="PIRSF016919">
    <property type="entry name" value="HupE_UreJ"/>
    <property type="match status" value="1"/>
</dbReference>
<feature type="transmembrane region" description="Helical" evidence="1">
    <location>
        <begin position="116"/>
        <end position="133"/>
    </location>
</feature>
<feature type="transmembrane region" description="Helical" evidence="1">
    <location>
        <begin position="179"/>
        <end position="199"/>
    </location>
</feature>
<keyword evidence="1" id="KW-1133">Transmembrane helix</keyword>
<proteinExistence type="predicted"/>
<feature type="transmembrane region" description="Helical" evidence="1">
    <location>
        <begin position="34"/>
        <end position="59"/>
    </location>
</feature>
<evidence type="ECO:0000256" key="2">
    <source>
        <dbReference type="SAM" id="SignalP"/>
    </source>
</evidence>
<comment type="caution">
    <text evidence="3">The sequence shown here is derived from an EMBL/GenBank/DDBJ whole genome shotgun (WGS) entry which is preliminary data.</text>
</comment>
<dbReference type="EMBL" id="CABFMQ020000085">
    <property type="protein sequence ID" value="VTZ50723.1"/>
    <property type="molecule type" value="Genomic_DNA"/>
</dbReference>
<feature type="transmembrane region" description="Helical" evidence="1">
    <location>
        <begin position="92"/>
        <end position="109"/>
    </location>
</feature>
<evidence type="ECO:0000313" key="4">
    <source>
        <dbReference type="Proteomes" id="UP000485880"/>
    </source>
</evidence>
<feature type="transmembrane region" description="Helical" evidence="1">
    <location>
        <begin position="145"/>
        <end position="167"/>
    </location>
</feature>
<organism evidence="3 4">
    <name type="scientific">Methylocella tundrae</name>
    <dbReference type="NCBI Taxonomy" id="227605"/>
    <lineage>
        <taxon>Bacteria</taxon>
        <taxon>Pseudomonadati</taxon>
        <taxon>Pseudomonadota</taxon>
        <taxon>Alphaproteobacteria</taxon>
        <taxon>Hyphomicrobiales</taxon>
        <taxon>Beijerinckiaceae</taxon>
        <taxon>Methylocella</taxon>
    </lineage>
</organism>
<reference evidence="3 4" key="1">
    <citation type="submission" date="2019-05" db="EMBL/GenBank/DDBJ databases">
        <authorList>
            <person name="Farhan Ul Haque M."/>
        </authorList>
    </citation>
    <scope>NUCLEOTIDE SEQUENCE [LARGE SCALE GENOMIC DNA]</scope>
    <source>
        <strain evidence="3">2</strain>
    </source>
</reference>
<dbReference type="Proteomes" id="UP000485880">
    <property type="component" value="Unassembled WGS sequence"/>
</dbReference>